<comment type="caution">
    <text evidence="6">The sequence shown here is derived from an EMBL/GenBank/DDBJ whole genome shotgun (WGS) entry which is preliminary data.</text>
</comment>
<dbReference type="EMBL" id="NWTC01000025">
    <property type="protein sequence ID" value="PDT45063.1"/>
    <property type="molecule type" value="Genomic_DNA"/>
</dbReference>
<sequence length="120" mass="12999">MPAPAWLLPLARKAGFRGVDQFDLSHDHRCEKARRRRRCRALPVRQKAVPASHPSGVPTNDACSVLDPAATAPARAGTGTKPPEANGENMSWHAPKFIDVSCAMEITRYAPADGSEPVLF</sequence>
<reference evidence="6 7" key="1">
    <citation type="submission" date="2017-09" db="EMBL/GenBank/DDBJ databases">
        <title>Comparative genomics of rhizobia isolated from Phaseolus vulgaris in China.</title>
        <authorList>
            <person name="Tong W."/>
        </authorList>
    </citation>
    <scope>NUCLEOTIDE SEQUENCE [LARGE SCALE GENOMIC DNA]</scope>
    <source>
        <strain evidence="6 7">PCH1</strain>
    </source>
</reference>
<evidence type="ECO:0000313" key="6">
    <source>
        <dbReference type="EMBL" id="PDT45063.1"/>
    </source>
</evidence>
<feature type="region of interest" description="Disordered" evidence="5">
    <location>
        <begin position="44"/>
        <end position="91"/>
    </location>
</feature>
<dbReference type="Proteomes" id="UP000220353">
    <property type="component" value="Unassembled WGS sequence"/>
</dbReference>
<evidence type="ECO:0000256" key="5">
    <source>
        <dbReference type="SAM" id="MobiDB-lite"/>
    </source>
</evidence>
<evidence type="ECO:0000256" key="2">
    <source>
        <dbReference type="ARBA" id="ARBA00009325"/>
    </source>
</evidence>
<accession>A0A2A6LQY3</accession>
<evidence type="ECO:0000313" key="7">
    <source>
        <dbReference type="Proteomes" id="UP000220353"/>
    </source>
</evidence>
<protein>
    <recommendedName>
        <fullName evidence="3">Coenzyme PQQ synthesis protein A</fullName>
    </recommendedName>
</protein>
<dbReference type="NCBIfam" id="TIGR02107">
    <property type="entry name" value="PQQ_syn_pqqA"/>
    <property type="match status" value="1"/>
</dbReference>
<evidence type="ECO:0000256" key="3">
    <source>
        <dbReference type="ARBA" id="ARBA00015086"/>
    </source>
</evidence>
<comment type="similarity">
    <text evidence="2">Belongs to the PqqA family.</text>
</comment>
<feature type="compositionally biased region" description="Low complexity" evidence="5">
    <location>
        <begin position="68"/>
        <end position="83"/>
    </location>
</feature>
<organism evidence="6 7">
    <name type="scientific">Rhizobium fredii</name>
    <name type="common">Sinorhizobium fredii</name>
    <dbReference type="NCBI Taxonomy" id="380"/>
    <lineage>
        <taxon>Bacteria</taxon>
        <taxon>Pseudomonadati</taxon>
        <taxon>Pseudomonadota</taxon>
        <taxon>Alphaproteobacteria</taxon>
        <taxon>Hyphomicrobiales</taxon>
        <taxon>Rhizobiaceae</taxon>
        <taxon>Sinorhizobium/Ensifer group</taxon>
        <taxon>Sinorhizobium</taxon>
    </lineage>
</organism>
<comment type="pathway">
    <text evidence="1">Cofactor biosynthesis; pyrroloquinoline quinone biosynthesis.</text>
</comment>
<name>A0A2A6LQY3_RHIFR</name>
<dbReference type="InterPro" id="IPR011725">
    <property type="entry name" value="PQQ_synth_PqqA"/>
</dbReference>
<dbReference type="GO" id="GO:0018189">
    <property type="term" value="P:pyrroloquinoline quinone biosynthetic process"/>
    <property type="evidence" value="ECO:0007669"/>
    <property type="project" value="UniProtKB-UniPathway"/>
</dbReference>
<evidence type="ECO:0000256" key="4">
    <source>
        <dbReference type="ARBA" id="ARBA00022905"/>
    </source>
</evidence>
<proteinExistence type="inferred from homology"/>
<dbReference type="Pfam" id="PF08042">
    <property type="entry name" value="PqqA"/>
    <property type="match status" value="1"/>
</dbReference>
<dbReference type="UniPathway" id="UPA00539"/>
<gene>
    <name evidence="6" type="primary">pqqA</name>
    <name evidence="6" type="ORF">CO661_25830</name>
</gene>
<evidence type="ECO:0000256" key="1">
    <source>
        <dbReference type="ARBA" id="ARBA00004886"/>
    </source>
</evidence>
<dbReference type="AlphaFoldDB" id="A0A2A6LQY3"/>
<keyword evidence="4" id="KW-0884">PQQ biosynthesis</keyword>